<keyword evidence="2" id="KW-1185">Reference proteome</keyword>
<protein>
    <submittedName>
        <fullName evidence="1">Uncharacterized protein</fullName>
    </submittedName>
</protein>
<organism evidence="1 2">
    <name type="scientific">Entomophthora muscae</name>
    <dbReference type="NCBI Taxonomy" id="34485"/>
    <lineage>
        <taxon>Eukaryota</taxon>
        <taxon>Fungi</taxon>
        <taxon>Fungi incertae sedis</taxon>
        <taxon>Zoopagomycota</taxon>
        <taxon>Entomophthoromycotina</taxon>
        <taxon>Entomophthoromycetes</taxon>
        <taxon>Entomophthorales</taxon>
        <taxon>Entomophthoraceae</taxon>
        <taxon>Entomophthora</taxon>
    </lineage>
</organism>
<accession>A0ACC2TA44</accession>
<comment type="caution">
    <text evidence="1">The sequence shown here is derived from an EMBL/GenBank/DDBJ whole genome shotgun (WGS) entry which is preliminary data.</text>
</comment>
<evidence type="ECO:0000313" key="1">
    <source>
        <dbReference type="EMBL" id="KAJ9071433.1"/>
    </source>
</evidence>
<name>A0ACC2TA44_9FUNG</name>
<proteinExistence type="predicted"/>
<evidence type="ECO:0000313" key="2">
    <source>
        <dbReference type="Proteomes" id="UP001165960"/>
    </source>
</evidence>
<sequence>MGKFKDNPLVISTGFGIGIVSYLFLINEILYQHPNRTVILFETPFVNLHPTASKQETVLEVDTMFSQLNIKKCTWVGHSFGTIAAGWVVQHRPHYISKLILVDYICFRMWDTASYRALLYQTPDLLEAAMIQILFSSDSTVAYAIGRHIYWFDCLLFPEQIVMPTKFSLPPMTSSSPPLGLAPTSNIALPKTTCLTSTSPP</sequence>
<dbReference type="EMBL" id="QTSX02003214">
    <property type="protein sequence ID" value="KAJ9071433.1"/>
    <property type="molecule type" value="Genomic_DNA"/>
</dbReference>
<dbReference type="Proteomes" id="UP001165960">
    <property type="component" value="Unassembled WGS sequence"/>
</dbReference>
<reference evidence="1" key="1">
    <citation type="submission" date="2022-04" db="EMBL/GenBank/DDBJ databases">
        <title>Genome of the entomopathogenic fungus Entomophthora muscae.</title>
        <authorList>
            <person name="Elya C."/>
            <person name="Lovett B.R."/>
            <person name="Lee E."/>
            <person name="Macias A.M."/>
            <person name="Hajek A.E."/>
            <person name="De Bivort B.L."/>
            <person name="Kasson M.T."/>
            <person name="De Fine Licht H.H."/>
            <person name="Stajich J.E."/>
        </authorList>
    </citation>
    <scope>NUCLEOTIDE SEQUENCE</scope>
    <source>
        <strain evidence="1">Berkeley</strain>
    </source>
</reference>
<gene>
    <name evidence="1" type="ORF">DSO57_1036933</name>
</gene>